<dbReference type="PANTHER" id="PTHR43217:SF1">
    <property type="entry name" value="SUCCINATE SEMIALDEHYDE DEHYDROGENASE [NAD(P)+] SAD"/>
    <property type="match status" value="1"/>
</dbReference>
<dbReference type="InterPro" id="IPR016161">
    <property type="entry name" value="Ald_DH/histidinol_DH"/>
</dbReference>
<name>A0A6N6N8A6_9BACT</name>
<keyword evidence="6" id="KW-1185">Reference proteome</keyword>
<evidence type="ECO:0000313" key="5">
    <source>
        <dbReference type="EMBL" id="KAB1443851.1"/>
    </source>
</evidence>
<dbReference type="GO" id="GO:0004777">
    <property type="term" value="F:succinate-semialdehyde dehydrogenase (NAD+) activity"/>
    <property type="evidence" value="ECO:0007669"/>
    <property type="project" value="TreeGrafter"/>
</dbReference>
<evidence type="ECO:0000259" key="4">
    <source>
        <dbReference type="Pfam" id="PF00171"/>
    </source>
</evidence>
<feature type="domain" description="Aldehyde dehydrogenase" evidence="4">
    <location>
        <begin position="4"/>
        <end position="451"/>
    </location>
</feature>
<dbReference type="SUPFAM" id="SSF53720">
    <property type="entry name" value="ALDH-like"/>
    <property type="match status" value="1"/>
</dbReference>
<accession>A0A6N6N8A6</accession>
<dbReference type="EMBL" id="WAIE01000001">
    <property type="protein sequence ID" value="KAB1443851.1"/>
    <property type="molecule type" value="Genomic_DNA"/>
</dbReference>
<evidence type="ECO:0000256" key="1">
    <source>
        <dbReference type="ARBA" id="ARBA00009986"/>
    </source>
</evidence>
<evidence type="ECO:0000256" key="2">
    <source>
        <dbReference type="ARBA" id="ARBA00022857"/>
    </source>
</evidence>
<organism evidence="5 6">
    <name type="scientific">Pseudodesulfovibrio senegalensis</name>
    <dbReference type="NCBI Taxonomy" id="1721087"/>
    <lineage>
        <taxon>Bacteria</taxon>
        <taxon>Pseudomonadati</taxon>
        <taxon>Thermodesulfobacteriota</taxon>
        <taxon>Desulfovibrionia</taxon>
        <taxon>Desulfovibrionales</taxon>
        <taxon>Desulfovibrionaceae</taxon>
    </lineage>
</organism>
<dbReference type="OrthoDB" id="9762913at2"/>
<gene>
    <name evidence="5" type="ORF">F8A88_01680</name>
</gene>
<dbReference type="Proteomes" id="UP000438699">
    <property type="component" value="Unassembled WGS sequence"/>
</dbReference>
<reference evidence="5 6" key="1">
    <citation type="journal article" date="2017" name="Int. J. Syst. Evol. Microbiol.">
        <title>Desulfovibrio senegalensis sp. nov., a mesophilic sulfate reducer isolated from marine sediment.</title>
        <authorList>
            <person name="Thioye A."/>
            <person name="Gam Z.B.A."/>
            <person name="Mbengue M."/>
            <person name="Cayol J.L."/>
            <person name="Joseph-Bartoli M."/>
            <person name="Toure-Kane C."/>
            <person name="Labat M."/>
        </authorList>
    </citation>
    <scope>NUCLEOTIDE SEQUENCE [LARGE SCALE GENOMIC DNA]</scope>
    <source>
        <strain evidence="5 6">DSM 101509</strain>
    </source>
</reference>
<dbReference type="Gene3D" id="3.40.309.10">
    <property type="entry name" value="Aldehyde Dehydrogenase, Chain A, domain 2"/>
    <property type="match status" value="1"/>
</dbReference>
<dbReference type="FunFam" id="3.40.309.10:FF:000010">
    <property type="entry name" value="Gamma-aminobutyraldehyde dehydrogenase"/>
    <property type="match status" value="1"/>
</dbReference>
<dbReference type="GO" id="GO:0004030">
    <property type="term" value="F:aldehyde dehydrogenase [NAD(P)+] activity"/>
    <property type="evidence" value="ECO:0007669"/>
    <property type="project" value="InterPro"/>
</dbReference>
<dbReference type="Gene3D" id="3.40.605.10">
    <property type="entry name" value="Aldehyde Dehydrogenase, Chain A, domain 1"/>
    <property type="match status" value="1"/>
</dbReference>
<dbReference type="InterPro" id="IPR016162">
    <property type="entry name" value="Ald_DH_N"/>
</dbReference>
<evidence type="ECO:0000313" key="6">
    <source>
        <dbReference type="Proteomes" id="UP000438699"/>
    </source>
</evidence>
<evidence type="ECO:0000256" key="3">
    <source>
        <dbReference type="ARBA" id="ARBA00023002"/>
    </source>
</evidence>
<comment type="similarity">
    <text evidence="1">Belongs to the aldehyde dehydrogenase family.</text>
</comment>
<dbReference type="AlphaFoldDB" id="A0A6N6N8A6"/>
<keyword evidence="3" id="KW-0560">Oxidoreductase</keyword>
<keyword evidence="2" id="KW-0521">NADP</keyword>
<dbReference type="PANTHER" id="PTHR43217">
    <property type="entry name" value="SUCCINATE SEMIALDEHYDE DEHYDROGENASE [NAD(P)+] SAD"/>
    <property type="match status" value="1"/>
</dbReference>
<dbReference type="FunFam" id="3.40.605.10:FF:000012">
    <property type="entry name" value="NAD-dependent succinate-semialdehyde dehydrogenase"/>
    <property type="match status" value="1"/>
</dbReference>
<dbReference type="InterPro" id="IPR015590">
    <property type="entry name" value="Aldehyde_DH_dom"/>
</dbReference>
<comment type="caution">
    <text evidence="5">The sequence shown here is derived from an EMBL/GenBank/DDBJ whole genome shotgun (WGS) entry which is preliminary data.</text>
</comment>
<dbReference type="InterPro" id="IPR047110">
    <property type="entry name" value="GABD/Sad-like"/>
</dbReference>
<dbReference type="CDD" id="cd07100">
    <property type="entry name" value="ALDH_SSADH1_GabD1"/>
    <property type="match status" value="1"/>
</dbReference>
<protein>
    <submittedName>
        <fullName evidence="5">NAD-dependent succinate-semialdehyde dehydrogenase</fullName>
    </submittedName>
</protein>
<dbReference type="InterPro" id="IPR044148">
    <property type="entry name" value="ALDH_GabD1-like"/>
</dbReference>
<sequence>MILQSVNPATNRVENTFPCWSLQTTATVLDDMSEAWSRWAVFPMRERVDMLCEAAREIRARLEPLAVLITHEMGKPLREARLEVEKCAMICEHYAAHGPQYLAPMRPHGAPQDATVVFEPQGVVLAVMPWNFPFWQVFRIAAPTLLAGNGVALKHAPNVPGCAEVIEHIFLSAGLPENVFRSLFIDEDVVEPVLSHPGVAGVSLTGSCGAGSSVAAAAGRYLKKSVLELGGSDPFIVLPDAELDKAVPTAVASRCRNAGQACIAAKRFILHRDIYDEFLERLIFAMEDVRVGDPLRPDTDMGPLASVYQRDRLQNQVDRCVEAGGCILLGGSPLPGAGAFYPPTVIADVPPDADVAGEELFGPVALVFRAEDEDEAVALANGTDFGLGGAVWTADTKRGLALAARIRAGSVCVNGLVRSDPFLPFGGTRSSGYGREMAEYGLREFVNIKCVRTG</sequence>
<proteinExistence type="inferred from homology"/>
<dbReference type="InterPro" id="IPR016163">
    <property type="entry name" value="Ald_DH_C"/>
</dbReference>
<dbReference type="Pfam" id="PF00171">
    <property type="entry name" value="Aldedh"/>
    <property type="match status" value="1"/>
</dbReference>